<evidence type="ECO:0000313" key="2">
    <source>
        <dbReference type="Proteomes" id="UP001154282"/>
    </source>
</evidence>
<gene>
    <name evidence="1" type="ORF">LITE_LOCUS27784</name>
</gene>
<reference evidence="1" key="1">
    <citation type="submission" date="2022-08" db="EMBL/GenBank/DDBJ databases">
        <authorList>
            <person name="Gutierrez-Valencia J."/>
        </authorList>
    </citation>
    <scope>NUCLEOTIDE SEQUENCE</scope>
</reference>
<dbReference type="EMBL" id="CAMGYJ010000007">
    <property type="protein sequence ID" value="CAI0443701.1"/>
    <property type="molecule type" value="Genomic_DNA"/>
</dbReference>
<dbReference type="Proteomes" id="UP001154282">
    <property type="component" value="Unassembled WGS sequence"/>
</dbReference>
<organism evidence="1 2">
    <name type="scientific">Linum tenue</name>
    <dbReference type="NCBI Taxonomy" id="586396"/>
    <lineage>
        <taxon>Eukaryota</taxon>
        <taxon>Viridiplantae</taxon>
        <taxon>Streptophyta</taxon>
        <taxon>Embryophyta</taxon>
        <taxon>Tracheophyta</taxon>
        <taxon>Spermatophyta</taxon>
        <taxon>Magnoliopsida</taxon>
        <taxon>eudicotyledons</taxon>
        <taxon>Gunneridae</taxon>
        <taxon>Pentapetalae</taxon>
        <taxon>rosids</taxon>
        <taxon>fabids</taxon>
        <taxon>Malpighiales</taxon>
        <taxon>Linaceae</taxon>
        <taxon>Linum</taxon>
    </lineage>
</organism>
<sequence length="35" mass="3811">MVLLAAQATRELQYSTCDRCSSQAPYPHKLAISAS</sequence>
<protein>
    <submittedName>
        <fullName evidence="1">Uncharacterized protein</fullName>
    </submittedName>
</protein>
<evidence type="ECO:0000313" key="1">
    <source>
        <dbReference type="EMBL" id="CAI0443701.1"/>
    </source>
</evidence>
<keyword evidence="2" id="KW-1185">Reference proteome</keyword>
<accession>A0AAV0MBZ4</accession>
<comment type="caution">
    <text evidence="1">The sequence shown here is derived from an EMBL/GenBank/DDBJ whole genome shotgun (WGS) entry which is preliminary data.</text>
</comment>
<name>A0AAV0MBZ4_9ROSI</name>
<dbReference type="AlphaFoldDB" id="A0AAV0MBZ4"/>
<proteinExistence type="predicted"/>